<accession>A0ABT8K850</accession>
<organism evidence="1 2">
    <name type="scientific">Leifsonia williamsii</name>
    <dbReference type="NCBI Taxonomy" id="3035919"/>
    <lineage>
        <taxon>Bacteria</taxon>
        <taxon>Bacillati</taxon>
        <taxon>Actinomycetota</taxon>
        <taxon>Actinomycetes</taxon>
        <taxon>Micrococcales</taxon>
        <taxon>Microbacteriaceae</taxon>
        <taxon>Leifsonia</taxon>
    </lineage>
</organism>
<dbReference type="RefSeq" id="WP_301210016.1">
    <property type="nucleotide sequence ID" value="NZ_JAROCF010000001.1"/>
</dbReference>
<gene>
    <name evidence="1" type="ORF">P5G50_01975</name>
</gene>
<evidence type="ECO:0000313" key="1">
    <source>
        <dbReference type="EMBL" id="MDN4613207.1"/>
    </source>
</evidence>
<reference evidence="1" key="1">
    <citation type="submission" date="2023-06" db="EMBL/GenBank/DDBJ databases">
        <title>MT1 and MT2 Draft Genomes of Novel Species.</title>
        <authorList>
            <person name="Venkateswaran K."/>
        </authorList>
    </citation>
    <scope>NUCLEOTIDE SEQUENCE</scope>
    <source>
        <strain evidence="1">F6_8S_P_1B</strain>
    </source>
</reference>
<keyword evidence="2" id="KW-1185">Reference proteome</keyword>
<comment type="caution">
    <text evidence="1">The sequence shown here is derived from an EMBL/GenBank/DDBJ whole genome shotgun (WGS) entry which is preliminary data.</text>
</comment>
<evidence type="ECO:0000313" key="2">
    <source>
        <dbReference type="Proteomes" id="UP001174208"/>
    </source>
</evidence>
<sequence length="143" mass="15415">MLIPAAAVSYASLTVLATEPRVETLVIALLAVVPSAAGAARWTLLSGARLDGATLVVHGLLWSRRIPLSSIRRVSKGYAAVYWVTKAGRRRVTPLTPFWSNPRPVEFVTQYNSRMINAIRSWFRDAQRGRGPGVGSDGSGPTG</sequence>
<dbReference type="Proteomes" id="UP001174208">
    <property type="component" value="Unassembled WGS sequence"/>
</dbReference>
<dbReference type="EMBL" id="JAROCF010000001">
    <property type="protein sequence ID" value="MDN4613207.1"/>
    <property type="molecule type" value="Genomic_DNA"/>
</dbReference>
<protein>
    <recommendedName>
        <fullName evidence="3">PH domain-containing protein</fullName>
    </recommendedName>
</protein>
<proteinExistence type="predicted"/>
<evidence type="ECO:0008006" key="3">
    <source>
        <dbReference type="Google" id="ProtNLM"/>
    </source>
</evidence>
<name>A0ABT8K850_9MICO</name>